<gene>
    <name evidence="1" type="ORF">ACFSJ0_46945</name>
</gene>
<comment type="caution">
    <text evidence="1">The sequence shown here is derived from an EMBL/GenBank/DDBJ whole genome shotgun (WGS) entry which is preliminary data.</text>
</comment>
<proteinExistence type="predicted"/>
<accession>A0ABW4GPS8</accession>
<sequence length="234" mass="24566">MTDDLLLEAARNNAEWCDAVCRSHGSPGTFGALSWTNPGVAPPYYPDAISLSPDATWADLLDGVEGKESASVKDSFAAIRPPGWELLFEAEWIHRPAPAKTGEAIATAATGDVIDWEAVRDPGTLRDWERACFPGQDIDLFRPSLLREGEVAVLAGRIGGDIVCGAALNASGGVVGVSNVFASGCDLDAAWSGAVALAAELFPGRPLVGYETDPAPAARHGFTPIGPLRVWLKA</sequence>
<name>A0ABW4GPS8_9ACTN</name>
<organism evidence="1 2">
    <name type="scientific">Nonomuraea guangzhouensis</name>
    <dbReference type="NCBI Taxonomy" id="1291555"/>
    <lineage>
        <taxon>Bacteria</taxon>
        <taxon>Bacillati</taxon>
        <taxon>Actinomycetota</taxon>
        <taxon>Actinomycetes</taxon>
        <taxon>Streptosporangiales</taxon>
        <taxon>Streptosporangiaceae</taxon>
        <taxon>Nonomuraea</taxon>
    </lineage>
</organism>
<reference evidence="2" key="1">
    <citation type="journal article" date="2019" name="Int. J. Syst. Evol. Microbiol.">
        <title>The Global Catalogue of Microorganisms (GCM) 10K type strain sequencing project: providing services to taxonomists for standard genome sequencing and annotation.</title>
        <authorList>
            <consortium name="The Broad Institute Genomics Platform"/>
            <consortium name="The Broad Institute Genome Sequencing Center for Infectious Disease"/>
            <person name="Wu L."/>
            <person name="Ma J."/>
        </authorList>
    </citation>
    <scope>NUCLEOTIDE SEQUENCE [LARGE SCALE GENOMIC DNA]</scope>
    <source>
        <strain evidence="2">CGMCC 1.15399</strain>
    </source>
</reference>
<dbReference type="RefSeq" id="WP_219529383.1">
    <property type="nucleotide sequence ID" value="NZ_JAHKRM010000006.1"/>
</dbReference>
<dbReference type="EMBL" id="JBHUCM010000044">
    <property type="protein sequence ID" value="MFD1544650.1"/>
    <property type="molecule type" value="Genomic_DNA"/>
</dbReference>
<dbReference type="Proteomes" id="UP001597097">
    <property type="component" value="Unassembled WGS sequence"/>
</dbReference>
<evidence type="ECO:0008006" key="3">
    <source>
        <dbReference type="Google" id="ProtNLM"/>
    </source>
</evidence>
<evidence type="ECO:0000313" key="2">
    <source>
        <dbReference type="Proteomes" id="UP001597097"/>
    </source>
</evidence>
<evidence type="ECO:0000313" key="1">
    <source>
        <dbReference type="EMBL" id="MFD1544650.1"/>
    </source>
</evidence>
<keyword evidence="2" id="KW-1185">Reference proteome</keyword>
<protein>
    <recommendedName>
        <fullName evidence="3">GNAT family N-acetyltransferase</fullName>
    </recommendedName>
</protein>